<dbReference type="RefSeq" id="WP_182122591.1">
    <property type="nucleotide sequence ID" value="NZ_CP059567.1"/>
</dbReference>
<proteinExistence type="predicted"/>
<dbReference type="Pfam" id="PF01814">
    <property type="entry name" value="Hemerythrin"/>
    <property type="match status" value="1"/>
</dbReference>
<dbReference type="CDD" id="cd12108">
    <property type="entry name" value="Hr-like"/>
    <property type="match status" value="1"/>
</dbReference>
<dbReference type="InterPro" id="IPR012312">
    <property type="entry name" value="Hemerythrin-like"/>
</dbReference>
<dbReference type="Gene3D" id="1.20.120.520">
    <property type="entry name" value="nmb1532 protein domain like"/>
    <property type="match status" value="1"/>
</dbReference>
<feature type="domain" description="Hemerythrin-like" evidence="1">
    <location>
        <begin position="15"/>
        <end position="143"/>
    </location>
</feature>
<evidence type="ECO:0000259" key="1">
    <source>
        <dbReference type="Pfam" id="PF01814"/>
    </source>
</evidence>
<dbReference type="EMBL" id="CP059567">
    <property type="protein sequence ID" value="QMT41013.1"/>
    <property type="molecule type" value="Genomic_DNA"/>
</dbReference>
<sequence>MDDLFRIRSATFDEPTAMLRACHDKVRRFCDQLNRLPGYLKAHGYTPAAAQAVQQIRHYFNTAAPLHHQDEEEDFFPLLLRYAPEAAVAVNALAAEHGELHRSWAALDRHLAALSADTEADADLIRRFTDAYARHMPVEEQLFAQGEAQIPPAELARIGQRMAARRQG</sequence>
<name>A0A7D7T5S1_9NEIS</name>
<reference evidence="2 3" key="1">
    <citation type="submission" date="2020-07" db="EMBL/GenBank/DDBJ databases">
        <title>Genomic diversity of species in the Neisseriaceae family.</title>
        <authorList>
            <person name="Vincent A.T."/>
            <person name="Bernet E."/>
            <person name="Veyrier F.J."/>
        </authorList>
    </citation>
    <scope>NUCLEOTIDE SEQUENCE [LARGE SCALE GENOMIC DNA]</scope>
    <source>
        <strain evidence="2 3">DSM 22244</strain>
    </source>
</reference>
<dbReference type="AlphaFoldDB" id="A0A7D7T5S1"/>
<organism evidence="2 3">
    <name type="scientific">Neisseria shayeganii</name>
    <dbReference type="NCBI Taxonomy" id="607712"/>
    <lineage>
        <taxon>Bacteria</taxon>
        <taxon>Pseudomonadati</taxon>
        <taxon>Pseudomonadota</taxon>
        <taxon>Betaproteobacteria</taxon>
        <taxon>Neisseriales</taxon>
        <taxon>Neisseriaceae</taxon>
        <taxon>Neisseria</taxon>
    </lineage>
</organism>
<dbReference type="KEGG" id="nsg:H3L94_02910"/>
<dbReference type="Proteomes" id="UP000514752">
    <property type="component" value="Chromosome"/>
</dbReference>
<accession>A0A7D7T5S1</accession>
<gene>
    <name evidence="2" type="ORF">H3L94_02910</name>
</gene>
<protein>
    <submittedName>
        <fullName evidence="2">Hemerythrin domain-containing protein</fullName>
    </submittedName>
</protein>
<evidence type="ECO:0000313" key="2">
    <source>
        <dbReference type="EMBL" id="QMT41013.1"/>
    </source>
</evidence>
<evidence type="ECO:0000313" key="3">
    <source>
        <dbReference type="Proteomes" id="UP000514752"/>
    </source>
</evidence>